<feature type="region of interest" description="Disordered" evidence="2">
    <location>
        <begin position="381"/>
        <end position="414"/>
    </location>
</feature>
<proteinExistence type="predicted"/>
<name>A0A1X7UYZ6_AMPQE</name>
<reference evidence="4" key="1">
    <citation type="journal article" date="2010" name="Nature">
        <title>The Amphimedon queenslandica genome and the evolution of animal complexity.</title>
        <authorList>
            <person name="Srivastava M."/>
            <person name="Simakov O."/>
            <person name="Chapman J."/>
            <person name="Fahey B."/>
            <person name="Gauthier M.E."/>
            <person name="Mitros T."/>
            <person name="Richards G.S."/>
            <person name="Conaco C."/>
            <person name="Dacre M."/>
            <person name="Hellsten U."/>
            <person name="Larroux C."/>
            <person name="Putnam N.H."/>
            <person name="Stanke M."/>
            <person name="Adamska M."/>
            <person name="Darling A."/>
            <person name="Degnan S.M."/>
            <person name="Oakley T.H."/>
            <person name="Plachetzki D.C."/>
            <person name="Zhai Y."/>
            <person name="Adamski M."/>
            <person name="Calcino A."/>
            <person name="Cummins S.F."/>
            <person name="Goodstein D.M."/>
            <person name="Harris C."/>
            <person name="Jackson D.J."/>
            <person name="Leys S.P."/>
            <person name="Shu S."/>
            <person name="Woodcroft B.J."/>
            <person name="Vervoort M."/>
            <person name="Kosik K.S."/>
            <person name="Manning G."/>
            <person name="Degnan B.M."/>
            <person name="Rokhsar D.S."/>
        </authorList>
    </citation>
    <scope>NUCLEOTIDE SEQUENCE [LARGE SCALE GENOMIC DNA]</scope>
</reference>
<feature type="coiled-coil region" evidence="1">
    <location>
        <begin position="124"/>
        <end position="188"/>
    </location>
</feature>
<dbReference type="InterPro" id="IPR052270">
    <property type="entry name" value="CACF_protein"/>
</dbReference>
<feature type="compositionally biased region" description="Basic and acidic residues" evidence="2">
    <location>
        <begin position="395"/>
        <end position="410"/>
    </location>
</feature>
<dbReference type="AlphaFoldDB" id="A0A1X7UYZ6"/>
<evidence type="ECO:0000256" key="2">
    <source>
        <dbReference type="SAM" id="MobiDB-lite"/>
    </source>
</evidence>
<evidence type="ECO:0000313" key="4">
    <source>
        <dbReference type="Proteomes" id="UP000007879"/>
    </source>
</evidence>
<evidence type="ECO:0000313" key="3">
    <source>
        <dbReference type="EnsemblMetazoa" id="Aqu2.1.32936_001"/>
    </source>
</evidence>
<dbReference type="EnsemblMetazoa" id="XM_019995959.1">
    <property type="protein sequence ID" value="XP_019851518.1"/>
    <property type="gene ID" value="LOC109581657"/>
</dbReference>
<accession>A0A1X7UYZ6</accession>
<evidence type="ECO:0000256" key="1">
    <source>
        <dbReference type="SAM" id="Coils"/>
    </source>
</evidence>
<dbReference type="OrthoDB" id="6256972at2759"/>
<feature type="coiled-coil region" evidence="1">
    <location>
        <begin position="304"/>
        <end position="331"/>
    </location>
</feature>
<evidence type="ECO:0008006" key="5">
    <source>
        <dbReference type="Google" id="ProtNLM"/>
    </source>
</evidence>
<feature type="compositionally biased region" description="Polar residues" evidence="2">
    <location>
        <begin position="24"/>
        <end position="37"/>
    </location>
</feature>
<dbReference type="PANTHER" id="PTHR22028">
    <property type="entry name" value="SFI1 SPINDLE BODY DOMAIN-CONTAINING PROTEIN-RELATED"/>
    <property type="match status" value="1"/>
</dbReference>
<feature type="coiled-coil region" evidence="1">
    <location>
        <begin position="493"/>
        <end position="559"/>
    </location>
</feature>
<dbReference type="InParanoid" id="A0A1X7UYZ6"/>
<dbReference type="EnsemblMetazoa" id="Aqu2.1.32936_001">
    <property type="protein sequence ID" value="Aqu2.1.32936_001"/>
    <property type="gene ID" value="Aqu2.1.32936"/>
</dbReference>
<organism evidence="3">
    <name type="scientific">Amphimedon queenslandica</name>
    <name type="common">Sponge</name>
    <dbReference type="NCBI Taxonomy" id="400682"/>
    <lineage>
        <taxon>Eukaryota</taxon>
        <taxon>Metazoa</taxon>
        <taxon>Porifera</taxon>
        <taxon>Demospongiae</taxon>
        <taxon>Heteroscleromorpha</taxon>
        <taxon>Haplosclerida</taxon>
        <taxon>Niphatidae</taxon>
        <taxon>Amphimedon</taxon>
    </lineage>
</organism>
<dbReference type="Proteomes" id="UP000007879">
    <property type="component" value="Unassembled WGS sequence"/>
</dbReference>
<dbReference type="PANTHER" id="PTHR22028:SF5">
    <property type="entry name" value="COILED-COIL DOMAIN-CONTAINING PROTEIN 191"/>
    <property type="match status" value="1"/>
</dbReference>
<keyword evidence="1" id="KW-0175">Coiled coil</keyword>
<keyword evidence="4" id="KW-1185">Reference proteome</keyword>
<dbReference type="KEGG" id="aqu:109581657"/>
<protein>
    <recommendedName>
        <fullName evidence="5">Sfi1 spindle body domain-containing protein</fullName>
    </recommendedName>
</protein>
<gene>
    <name evidence="3" type="primary">109581657</name>
</gene>
<feature type="region of interest" description="Disordered" evidence="2">
    <location>
        <begin position="188"/>
        <end position="208"/>
    </location>
</feature>
<sequence>MYLANSKSEAAALVQSWLAQNTLLEEPSNHGNPTTYRPQYHPRNSPERDHVTGDYVSQLNWTEGHVTDDVQLALSGLRDTKIVLTNVPDRPRGDDPLMNMKMRHELVRKRRRERDHAHSLALREERRQEEIKRRARELMRVEEEERRAREKREEKEIQEHVRIIRKQLKEQQEKEKVVRLLLEKEEKERGSSGLMKGENTVEGEEEEKDCKGEMRIGREWREGTGEKESKRSCRKRDTALTRRILLKQLAEAETNDNKNNLMLLRQCFVVWYELISEQLVLKRKVQVIGDWRILSRYWRRWRNLIKENKTKKLAMKEIERLRKEKQVTELADTHYKSHLLWKCLVSWRGVVTAAKLYKTQSHEKKISNFLESLTTSNSVEEECSFSEKPNNLPAKGKEKPLGGNERRSDLSKGVWSTARAHLDKVLMEGTRRANEKIKENKEVNGLNNLQSHSSTKVLAQEQKHKTKLTSPAKQPALLKKMEERAALMSERKLAREERRKRREQEIKEEMEARERERQREERELKKAEALKKLEEKRQAEEKERERQLKAENFAKLKTKAESHYQKQLLRHFGMNPWIKFNMGMKKAWQIGVAYNEKHVVLTAMIVWRRKTNELIKMKNDKADSFLRLKTQQYVLNAWREYVKHQNELMVLAVSSRKRILKRKVLLSWERVTREERVSYWERERKARKHHERSLMVSVLSSWRSYVPLSLAEKEQEVRRAELRRKVSQWLPDYQPIKLSEQ</sequence>
<feature type="region of interest" description="Disordered" evidence="2">
    <location>
        <begin position="24"/>
        <end position="48"/>
    </location>
</feature>
<reference evidence="3" key="2">
    <citation type="submission" date="2017-05" db="UniProtKB">
        <authorList>
            <consortium name="EnsemblMetazoa"/>
        </authorList>
    </citation>
    <scope>IDENTIFICATION</scope>
</reference>